<evidence type="ECO:0000256" key="1">
    <source>
        <dbReference type="ARBA" id="ARBA00004141"/>
    </source>
</evidence>
<dbReference type="Pfam" id="PF01758">
    <property type="entry name" value="SBF"/>
    <property type="match status" value="1"/>
</dbReference>
<reference evidence="6 7" key="1">
    <citation type="journal article" date="2010" name="Stand. Genomic Sci.">
        <title>Complete genome sequence of Arcobacter nitrofigilis type strain (CI).</title>
        <authorList>
            <person name="Pati A."/>
            <person name="Gronow S."/>
            <person name="Lapidus A."/>
            <person name="Copeland A."/>
            <person name="Glavina Del Rio T."/>
            <person name="Nolan M."/>
            <person name="Lucas S."/>
            <person name="Tice H."/>
            <person name="Cheng J.F."/>
            <person name="Han C."/>
            <person name="Chertkov O."/>
            <person name="Bruce D."/>
            <person name="Tapia R."/>
            <person name="Goodwin L."/>
            <person name="Pitluck S."/>
            <person name="Liolios K."/>
            <person name="Ivanova N."/>
            <person name="Mavromatis K."/>
            <person name="Chen A."/>
            <person name="Palaniappan K."/>
            <person name="Land M."/>
            <person name="Hauser L."/>
            <person name="Chang Y.J."/>
            <person name="Jeffries C.D."/>
            <person name="Detter J.C."/>
            <person name="Rohde M."/>
            <person name="Goker M."/>
            <person name="Bristow J."/>
            <person name="Eisen J.A."/>
            <person name="Markowitz V."/>
            <person name="Hugenholtz P."/>
            <person name="Klenk H.P."/>
            <person name="Kyrpides N.C."/>
        </authorList>
    </citation>
    <scope>NUCLEOTIDE SEQUENCE [LARGE SCALE GENOMIC DNA]</scope>
    <source>
        <strain evidence="7">ATCC 33309 / DSM 7299 / CCUG 15893 / LMG 7604 / NCTC 12251 / CI</strain>
    </source>
</reference>
<evidence type="ECO:0000313" key="6">
    <source>
        <dbReference type="EMBL" id="ADG94366.1"/>
    </source>
</evidence>
<feature type="transmembrane region" description="Helical" evidence="5">
    <location>
        <begin position="189"/>
        <end position="209"/>
    </location>
</feature>
<gene>
    <name evidence="6" type="ordered locus">Arnit_2718</name>
</gene>
<comment type="subcellular location">
    <subcellularLocation>
        <location evidence="1">Membrane</location>
        <topology evidence="1">Multi-pass membrane protein</topology>
    </subcellularLocation>
</comment>
<feature type="transmembrane region" description="Helical" evidence="5">
    <location>
        <begin position="92"/>
        <end position="112"/>
    </location>
</feature>
<feature type="transmembrane region" description="Helical" evidence="5">
    <location>
        <begin position="119"/>
        <end position="141"/>
    </location>
</feature>
<dbReference type="EMBL" id="CP001999">
    <property type="protein sequence ID" value="ADG94366.1"/>
    <property type="molecule type" value="Genomic_DNA"/>
</dbReference>
<dbReference type="PANTHER" id="PTHR10361:SF28">
    <property type="entry name" value="P3 PROTEIN-RELATED"/>
    <property type="match status" value="1"/>
</dbReference>
<evidence type="ECO:0000256" key="2">
    <source>
        <dbReference type="ARBA" id="ARBA00022692"/>
    </source>
</evidence>
<feature type="transmembrane region" description="Helical" evidence="5">
    <location>
        <begin position="63"/>
        <end position="86"/>
    </location>
</feature>
<accession>D5V6U6</accession>
<dbReference type="HOGENOM" id="CLU_034788_1_1_7"/>
<dbReference type="Gene3D" id="1.20.1530.20">
    <property type="match status" value="1"/>
</dbReference>
<evidence type="ECO:0000256" key="3">
    <source>
        <dbReference type="ARBA" id="ARBA00022989"/>
    </source>
</evidence>
<dbReference type="Proteomes" id="UP000000939">
    <property type="component" value="Chromosome"/>
</dbReference>
<keyword evidence="2 5" id="KW-0812">Transmembrane</keyword>
<protein>
    <submittedName>
        <fullName evidence="6">Bile acid:sodium symporter</fullName>
    </submittedName>
</protein>
<dbReference type="InterPro" id="IPR038770">
    <property type="entry name" value="Na+/solute_symporter_sf"/>
</dbReference>
<sequence precursor="true">MIKKFTLLFPLWAILASIFAYYESSMVVDFKSWIVPLLVLIMFCMGVTLKVEDFKRVVKKPKIIAMTVILQFLLMPLAAFVISKAFNFSTELLVGMILVGAVSGGTASNVISYLAKADVALSITMTIVSTLLSIVVTPYLTLLYVGQTVPVPALSMLLSILKIVLAPVVLGVIVNYIFHKFIDKNNDIFAVLSIVSIVFIIAIVVGLNHSRIDTIGLYLLVGIMLHNLTGLVGGFYTAKLFGYNKKECKTVAIEVGMQNSGLAVALASKYFTPLSALPGAIFSIWHNISGSLIASFWAKQEEKNQK</sequence>
<dbReference type="eggNOG" id="COG0385">
    <property type="taxonomic scope" value="Bacteria"/>
</dbReference>
<dbReference type="PANTHER" id="PTHR10361">
    <property type="entry name" value="SODIUM-BILE ACID COTRANSPORTER"/>
    <property type="match status" value="1"/>
</dbReference>
<evidence type="ECO:0000256" key="4">
    <source>
        <dbReference type="ARBA" id="ARBA00023136"/>
    </source>
</evidence>
<dbReference type="InterPro" id="IPR002657">
    <property type="entry name" value="BilAc:Na_symport/Acr3"/>
</dbReference>
<proteinExistence type="predicted"/>
<feature type="transmembrane region" description="Helical" evidence="5">
    <location>
        <begin position="153"/>
        <end position="177"/>
    </location>
</feature>
<feature type="transmembrane region" description="Helical" evidence="5">
    <location>
        <begin position="215"/>
        <end position="238"/>
    </location>
</feature>
<organism evidence="6 7">
    <name type="scientific">Arcobacter nitrofigilis (strain ATCC 33309 / DSM 7299 / CCUG 15893 / LMG 7604 / NCTC 12251 / CI)</name>
    <name type="common">Campylobacter nitrofigilis</name>
    <dbReference type="NCBI Taxonomy" id="572480"/>
    <lineage>
        <taxon>Bacteria</taxon>
        <taxon>Pseudomonadati</taxon>
        <taxon>Campylobacterota</taxon>
        <taxon>Epsilonproteobacteria</taxon>
        <taxon>Campylobacterales</taxon>
        <taxon>Arcobacteraceae</taxon>
        <taxon>Arcobacter</taxon>
    </lineage>
</organism>
<dbReference type="InterPro" id="IPR004710">
    <property type="entry name" value="Bilac:Na_transpt"/>
</dbReference>
<keyword evidence="3 5" id="KW-1133">Transmembrane helix</keyword>
<dbReference type="STRING" id="572480.Arnit_2718"/>
<dbReference type="GO" id="GO:0016020">
    <property type="term" value="C:membrane"/>
    <property type="evidence" value="ECO:0007669"/>
    <property type="project" value="UniProtKB-SubCell"/>
</dbReference>
<name>D5V6U6_ARCNC</name>
<dbReference type="AlphaFoldDB" id="D5V6U6"/>
<keyword evidence="4 5" id="KW-0472">Membrane</keyword>
<evidence type="ECO:0000313" key="7">
    <source>
        <dbReference type="Proteomes" id="UP000000939"/>
    </source>
</evidence>
<dbReference type="RefSeq" id="WP_013136511.1">
    <property type="nucleotide sequence ID" value="NC_014166.1"/>
</dbReference>
<dbReference type="KEGG" id="ant:Arnit_2718"/>
<evidence type="ECO:0000256" key="5">
    <source>
        <dbReference type="SAM" id="Phobius"/>
    </source>
</evidence>
<keyword evidence="7" id="KW-1185">Reference proteome</keyword>
<feature type="transmembrane region" description="Helical" evidence="5">
    <location>
        <begin position="30"/>
        <end position="51"/>
    </location>
</feature>
<dbReference type="OrthoDB" id="9806785at2"/>